<proteinExistence type="predicted"/>
<reference evidence="1 2" key="1">
    <citation type="submission" date="2019-11" db="EMBL/GenBank/DDBJ databases">
        <authorList>
            <person name="Holert J."/>
        </authorList>
    </citation>
    <scope>NUCLEOTIDE SEQUENCE [LARGE SCALE GENOMIC DNA]</scope>
    <source>
        <strain evidence="1">BC5_2</strain>
    </source>
</reference>
<name>A0A5S9QSQ7_9GAMM</name>
<sequence>MERKHTPVRQLPRTRKGTSSWYRLSYHDKHPDAGVATRAVVLANAENRANRFRLIGVQPSISFLAIDGDTLHSNLTALFVDYADEVRLNLARSGDMIRNYQLGSIDLKPVFQSLEKAVDLHQDVDVIVIADEKHVSVKCLLSQLKEMQYEHVDFHICRHLLSR</sequence>
<organism evidence="1 2">
    <name type="scientific">BD1-7 clade bacterium</name>
    <dbReference type="NCBI Taxonomy" id="2029982"/>
    <lineage>
        <taxon>Bacteria</taxon>
        <taxon>Pseudomonadati</taxon>
        <taxon>Pseudomonadota</taxon>
        <taxon>Gammaproteobacteria</taxon>
        <taxon>Cellvibrionales</taxon>
        <taxon>Spongiibacteraceae</taxon>
        <taxon>BD1-7 clade</taxon>
    </lineage>
</organism>
<gene>
    <name evidence="1" type="ORF">DPBNPPHM_02646</name>
</gene>
<dbReference type="EMBL" id="CACSII010000021">
    <property type="protein sequence ID" value="CAA0120913.1"/>
    <property type="molecule type" value="Genomic_DNA"/>
</dbReference>
<evidence type="ECO:0000313" key="1">
    <source>
        <dbReference type="EMBL" id="CAA0120913.1"/>
    </source>
</evidence>
<protein>
    <submittedName>
        <fullName evidence="1">Uncharacterized protein</fullName>
    </submittedName>
</protein>
<dbReference type="Proteomes" id="UP000434580">
    <property type="component" value="Unassembled WGS sequence"/>
</dbReference>
<evidence type="ECO:0000313" key="2">
    <source>
        <dbReference type="Proteomes" id="UP000434580"/>
    </source>
</evidence>
<accession>A0A5S9QSQ7</accession>
<dbReference type="OrthoDB" id="9868264at2"/>
<dbReference type="AlphaFoldDB" id="A0A5S9QSQ7"/>